<gene>
    <name evidence="2" type="ORF">G3256_15420</name>
</gene>
<feature type="transmembrane region" description="Helical" evidence="1">
    <location>
        <begin position="89"/>
        <end position="107"/>
    </location>
</feature>
<proteinExistence type="predicted"/>
<feature type="transmembrane region" description="Helical" evidence="1">
    <location>
        <begin position="127"/>
        <end position="149"/>
    </location>
</feature>
<keyword evidence="1" id="KW-0812">Transmembrane</keyword>
<feature type="transmembrane region" description="Helical" evidence="1">
    <location>
        <begin position="26"/>
        <end position="43"/>
    </location>
</feature>
<dbReference type="PANTHER" id="PTHR34980">
    <property type="entry name" value="INNER MEMBRANE PROTEIN-RELATED-RELATED"/>
    <property type="match status" value="1"/>
</dbReference>
<dbReference type="EMBL" id="CP048788">
    <property type="protein sequence ID" value="QJF52460.1"/>
    <property type="molecule type" value="Genomic_DNA"/>
</dbReference>
<dbReference type="KEGG" id="rpon:G3256_15420"/>
<dbReference type="AlphaFoldDB" id="A0A858SW02"/>
<evidence type="ECO:0000313" key="3">
    <source>
        <dbReference type="Proteomes" id="UP000503308"/>
    </source>
</evidence>
<accession>A0A858SW02</accession>
<dbReference type="RefSeq" id="WP_169641679.1">
    <property type="nucleotide sequence ID" value="NZ_CP048788.1"/>
</dbReference>
<reference evidence="2 3" key="1">
    <citation type="submission" date="2020-02" db="EMBL/GenBank/DDBJ databases">
        <title>Genome sequence of Roseobacter ponti.</title>
        <authorList>
            <person name="Hollensteiner J."/>
            <person name="Schneider D."/>
            <person name="Poehlein A."/>
            <person name="Daniel R."/>
        </authorList>
    </citation>
    <scope>NUCLEOTIDE SEQUENCE [LARGE SCALE GENOMIC DNA]</scope>
    <source>
        <strain evidence="2 3">DSM 106830</strain>
    </source>
</reference>
<dbReference type="InterPro" id="IPR008523">
    <property type="entry name" value="DUF805"/>
</dbReference>
<feature type="transmembrane region" description="Helical" evidence="1">
    <location>
        <begin position="58"/>
        <end position="77"/>
    </location>
</feature>
<dbReference type="GO" id="GO:0005886">
    <property type="term" value="C:plasma membrane"/>
    <property type="evidence" value="ECO:0007669"/>
    <property type="project" value="TreeGrafter"/>
</dbReference>
<dbReference type="Pfam" id="PF05656">
    <property type="entry name" value="DUF805"/>
    <property type="match status" value="1"/>
</dbReference>
<evidence type="ECO:0000313" key="2">
    <source>
        <dbReference type="EMBL" id="QJF52460.1"/>
    </source>
</evidence>
<name>A0A858SW02_9RHOB</name>
<keyword evidence="3" id="KW-1185">Reference proteome</keyword>
<dbReference type="PANTHER" id="PTHR34980:SF2">
    <property type="entry name" value="INNER MEMBRANE PROTEIN YHAH-RELATED"/>
    <property type="match status" value="1"/>
</dbReference>
<keyword evidence="1" id="KW-0472">Membrane</keyword>
<sequence length="169" mass="18467">MTFSEAVRSSFRQYATFSGRASRAEYWFFFLFCLLGGLISGLFENTLNRAFGEDQGPTILSGTFNLITFLPGLAVAWRRMHDSGRSGLLFLYPLLVLIGLGTIATLTGSFGELLPGSDGTPPFEGPAAIIVSLMMIVMALTPLVFLWWLTRPSQPGPNTYGPNPHEVTP</sequence>
<keyword evidence="1" id="KW-1133">Transmembrane helix</keyword>
<dbReference type="Proteomes" id="UP000503308">
    <property type="component" value="Chromosome"/>
</dbReference>
<organism evidence="2 3">
    <name type="scientific">Roseobacter ponti</name>
    <dbReference type="NCBI Taxonomy" id="1891787"/>
    <lineage>
        <taxon>Bacteria</taxon>
        <taxon>Pseudomonadati</taxon>
        <taxon>Pseudomonadota</taxon>
        <taxon>Alphaproteobacteria</taxon>
        <taxon>Rhodobacterales</taxon>
        <taxon>Roseobacteraceae</taxon>
        <taxon>Roseobacter</taxon>
    </lineage>
</organism>
<protein>
    <submittedName>
        <fullName evidence="2">DUF805 domain-containing protein</fullName>
    </submittedName>
</protein>
<evidence type="ECO:0000256" key="1">
    <source>
        <dbReference type="SAM" id="Phobius"/>
    </source>
</evidence>